<keyword evidence="6" id="KW-1185">Reference proteome</keyword>
<dbReference type="InterPro" id="IPR011444">
    <property type="entry name" value="DUF1549"/>
</dbReference>
<protein>
    <submittedName>
        <fullName evidence="5">PSD1 and planctomycete cytochrome C domain-containing protein</fullName>
    </submittedName>
</protein>
<dbReference type="Pfam" id="PF07587">
    <property type="entry name" value="PSD1"/>
    <property type="match status" value="1"/>
</dbReference>
<proteinExistence type="predicted"/>
<dbReference type="InterPro" id="IPR036909">
    <property type="entry name" value="Cyt_c-like_dom_sf"/>
</dbReference>
<dbReference type="Proteomes" id="UP001239462">
    <property type="component" value="Unassembled WGS sequence"/>
</dbReference>
<feature type="region of interest" description="Disordered" evidence="1">
    <location>
        <begin position="370"/>
        <end position="397"/>
    </location>
</feature>
<dbReference type="InterPro" id="IPR011429">
    <property type="entry name" value="Cyt_c_Planctomycete-type"/>
</dbReference>
<name>A0ABT7PND2_9BACT</name>
<evidence type="ECO:0000259" key="2">
    <source>
        <dbReference type="Pfam" id="PF07583"/>
    </source>
</evidence>
<dbReference type="EMBL" id="JASZZN010000018">
    <property type="protein sequence ID" value="MDM4018027.1"/>
    <property type="molecule type" value="Genomic_DNA"/>
</dbReference>
<dbReference type="RefSeq" id="WP_289165649.1">
    <property type="nucleotide sequence ID" value="NZ_JASZZN010000018.1"/>
</dbReference>
<feature type="domain" description="DUF1549" evidence="2">
    <location>
        <begin position="164"/>
        <end position="370"/>
    </location>
</feature>
<dbReference type="SUPFAM" id="SSF46626">
    <property type="entry name" value="Cytochrome c"/>
    <property type="match status" value="1"/>
</dbReference>
<feature type="domain" description="Cytochrome C Planctomycete-type" evidence="4">
    <location>
        <begin position="56"/>
        <end position="108"/>
    </location>
</feature>
<dbReference type="Pfam" id="PF07583">
    <property type="entry name" value="PSCyt2"/>
    <property type="match status" value="1"/>
</dbReference>
<evidence type="ECO:0000256" key="1">
    <source>
        <dbReference type="SAM" id="MobiDB-lite"/>
    </source>
</evidence>
<dbReference type="PANTHER" id="PTHR35889:SF3">
    <property type="entry name" value="F-BOX DOMAIN-CONTAINING PROTEIN"/>
    <property type="match status" value="1"/>
</dbReference>
<evidence type="ECO:0000313" key="6">
    <source>
        <dbReference type="Proteomes" id="UP001239462"/>
    </source>
</evidence>
<gene>
    <name evidence="5" type="ORF">QTN89_21445</name>
</gene>
<evidence type="ECO:0000313" key="5">
    <source>
        <dbReference type="EMBL" id="MDM4018027.1"/>
    </source>
</evidence>
<organism evidence="5 6">
    <name type="scientific">Roseiconus lacunae</name>
    <dbReference type="NCBI Taxonomy" id="2605694"/>
    <lineage>
        <taxon>Bacteria</taxon>
        <taxon>Pseudomonadati</taxon>
        <taxon>Planctomycetota</taxon>
        <taxon>Planctomycetia</taxon>
        <taxon>Pirellulales</taxon>
        <taxon>Pirellulaceae</taxon>
        <taxon>Roseiconus</taxon>
    </lineage>
</organism>
<feature type="domain" description="DUF1553" evidence="3">
    <location>
        <begin position="739"/>
        <end position="995"/>
    </location>
</feature>
<dbReference type="InterPro" id="IPR022655">
    <property type="entry name" value="DUF1553"/>
</dbReference>
<evidence type="ECO:0000259" key="3">
    <source>
        <dbReference type="Pfam" id="PF07587"/>
    </source>
</evidence>
<dbReference type="PANTHER" id="PTHR35889">
    <property type="entry name" value="CYCLOINULO-OLIGOSACCHARIDE FRUCTANOTRANSFERASE-RELATED"/>
    <property type="match status" value="1"/>
</dbReference>
<sequence>MSIALLPFPRTARLVWFACIVLGASIVFGATARSNDDADATVDFSKDVYPILKRACFECHGKLEQEGGLRLDRREDFFEAGTVEPGDVDSSELIRRIELPVGHDEVMPAVGDPLDAEQIRILRSWVADGSPWPIDFSEQLHWSYVRPVRPALPVVRDSAWGKTPVDRFVLRRLERSGIQPSPKATAEKLVRRVYLDLIGLPPTPDQVDAYRMSPTEERLAAIVDELLARPEFGQRWARHWLDLARYADSHGFQRDNLRDIWAYRDWVIDAINADMPFNQFTIEQIAGDLLPDASEAQRIATGFHRCTPTNVEAGSLPEETRIEQVLDRVNTTGAVWLGTTLECCQCHDHKYDPFSAKEYYQLLAFYNNTEKEADRSNPKTPSSIKFNGPSMPLSDPKKDAVRDQIEQQITDQRKRRTRRLASIEKSLPKHVERLSKQIATAPITEAMVVKQFDSEGNTDDFKILDDGSVLLVGDDPPLTDRYTVLLETTCESISAIRIDVLTDDSLPGKGPGRNERRNFVLHEFTARLVENDPPAKVETTLGAAEREASTLLEFSDAKASFSQKKWAVEGAVDGDLKTGWAISPKFGQPHWATFILKQPIVAKEPTRFEVTLSQQFGRSLNIGRFRLSAISGDVNAEPVESSVRLAIAKPIDEWSGADREAVLNFAIGQDSNIRNIDATIKKLRREQEAVTADTTLVMIELDKPRMTHRFERGDYLSPAEVVQPGVPAVLHSLPEGPPNRLTLARWLVDPANPLVARVTVNRWWEELFGQGIVDTPEDFGVKGDLPSHPELLDWLAVELMDNHWSMKHVLKQIVLSSTYQQASVIRDDLTEIDPKNSLLARGPRFRMDAEMIRDNALEIAGLLDRTHGGPSIRPFQPKGIWSKVGGTAYDYQVSPGSEQYRRGVYVVLKRGSPYPSFMNFDSTPRLACTVRRGRTNTPLQALTLLNDQVYVTAAKRLAERLRRDTHSDQPQDWIEHGFRLCTGREPNPSELATLLFLWERQAGQDDPLIGVATVLLNLHETITKD</sequence>
<evidence type="ECO:0000259" key="4">
    <source>
        <dbReference type="Pfam" id="PF07635"/>
    </source>
</evidence>
<dbReference type="Pfam" id="PF07635">
    <property type="entry name" value="PSCyt1"/>
    <property type="match status" value="1"/>
</dbReference>
<comment type="caution">
    <text evidence="5">The sequence shown here is derived from an EMBL/GenBank/DDBJ whole genome shotgun (WGS) entry which is preliminary data.</text>
</comment>
<accession>A0ABT7PND2</accession>
<reference evidence="5 6" key="1">
    <citation type="submission" date="2023-06" db="EMBL/GenBank/DDBJ databases">
        <title>Roseiconus lacunae JC819 isolated from Gulf of Mannar region, Tamil Nadu.</title>
        <authorList>
            <person name="Pk S."/>
            <person name="Ch S."/>
            <person name="Ch V.R."/>
        </authorList>
    </citation>
    <scope>NUCLEOTIDE SEQUENCE [LARGE SCALE GENOMIC DNA]</scope>
    <source>
        <strain evidence="5 6">JC819</strain>
    </source>
</reference>